<dbReference type="GO" id="GO:0005524">
    <property type="term" value="F:ATP binding"/>
    <property type="evidence" value="ECO:0007669"/>
    <property type="project" value="UniProtKB-KW"/>
</dbReference>
<dbReference type="PANTHER" id="PTHR43654">
    <property type="entry name" value="GLUTAMATE 5-KINASE"/>
    <property type="match status" value="1"/>
</dbReference>
<keyword evidence="6" id="KW-0418">Kinase</keyword>
<dbReference type="InterPro" id="IPR024192">
    <property type="entry name" value="Fosfomycin_R_FomA-type"/>
</dbReference>
<sequence length="281" mass="30045">MQLDFVTKLGGSAITNKRCFETLDVNRLNFAAEVLGKCHKSGLKFVVVHGAGSFGHHQADQYGVNSGYGDENVSKEHVMTGFCKTRLSVCKLNHEVVSALVNCGVPAVSVSPCGTWTMNGGVLVTDGTEIVHQLINEGFVPCLHGDCVLNQSLGCKILSGDVIIQKLCEVFSPKHAIFFTDVAGVYTKSPGDVGAKLVPHITTRHDGTITTDLQMSTDRSCDVTGGIAFKLDCACNIVRHHNGRVKVMICTGTAYHNVCINGNFDGELGTVIECQEISEGS</sequence>
<protein>
    <recommendedName>
        <fullName evidence="3">Isopentenyl phosphate kinase</fullName>
        <ecNumber evidence="2">2.7.4.26</ecNumber>
    </recommendedName>
</protein>
<reference evidence="13" key="1">
    <citation type="journal article" date="2023" name="Mol. Biol. Evol.">
        <title>Third-Generation Sequencing Reveals the Adaptive Role of the Epigenome in Three Deep-Sea Polychaetes.</title>
        <authorList>
            <person name="Perez M."/>
            <person name="Aroh O."/>
            <person name="Sun Y."/>
            <person name="Lan Y."/>
            <person name="Juniper S.K."/>
            <person name="Young C.R."/>
            <person name="Angers B."/>
            <person name="Qian P.Y."/>
        </authorList>
    </citation>
    <scope>NUCLEOTIDE SEQUENCE</scope>
    <source>
        <strain evidence="13">P08H-3</strain>
    </source>
</reference>
<feature type="binding site" evidence="10">
    <location>
        <position position="51"/>
    </location>
    <ligand>
        <name>substrate</name>
    </ligand>
</feature>
<keyword evidence="5 10" id="KW-0547">Nucleotide-binding</keyword>
<dbReference type="AlphaFoldDB" id="A0AAD9N3T4"/>
<feature type="binding site" evidence="10">
    <location>
        <position position="181"/>
    </location>
    <ligand>
        <name>ATP</name>
        <dbReference type="ChEBI" id="CHEBI:30616"/>
    </ligand>
</feature>
<feature type="binding site" evidence="10">
    <location>
        <position position="56"/>
    </location>
    <ligand>
        <name>substrate</name>
    </ligand>
</feature>
<evidence type="ECO:0000256" key="4">
    <source>
        <dbReference type="ARBA" id="ARBA00022679"/>
    </source>
</evidence>
<keyword evidence="7 10" id="KW-0067">ATP-binding</keyword>
<dbReference type="PANTHER" id="PTHR43654:SF1">
    <property type="entry name" value="ISOPENTENYL PHOSPHATE KINASE"/>
    <property type="match status" value="1"/>
</dbReference>
<comment type="catalytic activity">
    <reaction evidence="9">
        <text>isopentenyl phosphate + ATP = isopentenyl diphosphate + ADP</text>
        <dbReference type="Rhea" id="RHEA:33963"/>
        <dbReference type="ChEBI" id="CHEBI:30616"/>
        <dbReference type="ChEBI" id="CHEBI:65078"/>
        <dbReference type="ChEBI" id="CHEBI:128769"/>
        <dbReference type="ChEBI" id="CHEBI:456216"/>
        <dbReference type="EC" id="2.7.4.26"/>
    </reaction>
</comment>
<feature type="domain" description="Aspartate/glutamate/uridylate kinase" evidence="12">
    <location>
        <begin position="6"/>
        <end position="247"/>
    </location>
</feature>
<evidence type="ECO:0000256" key="8">
    <source>
        <dbReference type="ARBA" id="ARBA00023229"/>
    </source>
</evidence>
<organism evidence="13 14">
    <name type="scientific">Paralvinella palmiformis</name>
    <dbReference type="NCBI Taxonomy" id="53620"/>
    <lineage>
        <taxon>Eukaryota</taxon>
        <taxon>Metazoa</taxon>
        <taxon>Spiralia</taxon>
        <taxon>Lophotrochozoa</taxon>
        <taxon>Annelida</taxon>
        <taxon>Polychaeta</taxon>
        <taxon>Sedentaria</taxon>
        <taxon>Canalipalpata</taxon>
        <taxon>Terebellida</taxon>
        <taxon>Terebelliformia</taxon>
        <taxon>Alvinellidae</taxon>
        <taxon>Paralvinella</taxon>
    </lineage>
</organism>
<dbReference type="PIRSF" id="PIRSF016496">
    <property type="entry name" value="Kin_FomA"/>
    <property type="match status" value="1"/>
</dbReference>
<comment type="similarity">
    <text evidence="1">Belongs to the isopentenyl phosphate kinase family.</text>
</comment>
<keyword evidence="4" id="KW-0808">Transferase</keyword>
<evidence type="ECO:0000313" key="14">
    <source>
        <dbReference type="Proteomes" id="UP001208570"/>
    </source>
</evidence>
<feature type="site" description="Transition state stabilizer" evidence="11">
    <location>
        <position position="17"/>
    </location>
</feature>
<evidence type="ECO:0000259" key="12">
    <source>
        <dbReference type="Pfam" id="PF00696"/>
    </source>
</evidence>
<evidence type="ECO:0000313" key="13">
    <source>
        <dbReference type="EMBL" id="KAK2153986.1"/>
    </source>
</evidence>
<dbReference type="GO" id="GO:0016301">
    <property type="term" value="F:kinase activity"/>
    <property type="evidence" value="ECO:0007669"/>
    <property type="project" value="UniProtKB-KW"/>
</dbReference>
<accession>A0AAD9N3T4</accession>
<evidence type="ECO:0000256" key="11">
    <source>
        <dbReference type="PIRSR" id="PIRSR016496-2"/>
    </source>
</evidence>
<evidence type="ECO:0000256" key="9">
    <source>
        <dbReference type="ARBA" id="ARBA00049063"/>
    </source>
</evidence>
<feature type="binding site" evidence="10">
    <location>
        <position position="160"/>
    </location>
    <ligand>
        <name>substrate</name>
    </ligand>
</feature>
<dbReference type="CDD" id="cd04241">
    <property type="entry name" value="AAK_FomA-like"/>
    <property type="match status" value="1"/>
</dbReference>
<comment type="caution">
    <text evidence="13">The sequence shown here is derived from an EMBL/GenBank/DDBJ whole genome shotgun (WGS) entry which is preliminary data.</text>
</comment>
<feature type="binding site" evidence="10">
    <location>
        <position position="52"/>
    </location>
    <ligand>
        <name>ATP</name>
        <dbReference type="ChEBI" id="CHEBI:30616"/>
    </ligand>
</feature>
<evidence type="ECO:0000256" key="6">
    <source>
        <dbReference type="ARBA" id="ARBA00022777"/>
    </source>
</evidence>
<dbReference type="Pfam" id="PF00696">
    <property type="entry name" value="AA_kinase"/>
    <property type="match status" value="1"/>
</dbReference>
<dbReference type="NCBIfam" id="NF040647">
    <property type="entry name" value="IPPK_Arch"/>
    <property type="match status" value="1"/>
</dbReference>
<feature type="binding site" evidence="10">
    <location>
        <begin position="8"/>
        <end position="12"/>
    </location>
    <ligand>
        <name>ATP</name>
        <dbReference type="ChEBI" id="CHEBI:30616"/>
    </ligand>
</feature>
<evidence type="ECO:0000256" key="2">
    <source>
        <dbReference type="ARBA" id="ARBA00012908"/>
    </source>
</evidence>
<evidence type="ECO:0000256" key="5">
    <source>
        <dbReference type="ARBA" id="ARBA00022741"/>
    </source>
</evidence>
<keyword evidence="14" id="KW-1185">Reference proteome</keyword>
<dbReference type="Gene3D" id="3.40.1160.10">
    <property type="entry name" value="Acetylglutamate kinase-like"/>
    <property type="match status" value="1"/>
</dbReference>
<evidence type="ECO:0000256" key="1">
    <source>
        <dbReference type="ARBA" id="ARBA00010540"/>
    </source>
</evidence>
<dbReference type="SUPFAM" id="SSF53633">
    <property type="entry name" value="Carbamate kinase-like"/>
    <property type="match status" value="1"/>
</dbReference>
<evidence type="ECO:0000256" key="10">
    <source>
        <dbReference type="PIRSR" id="PIRSR016496-1"/>
    </source>
</evidence>
<dbReference type="GO" id="GO:0102043">
    <property type="term" value="F:isopentenyl phosphate kinase activity"/>
    <property type="evidence" value="ECO:0007669"/>
    <property type="project" value="UniProtKB-EC"/>
</dbReference>
<dbReference type="GO" id="GO:0016114">
    <property type="term" value="P:terpenoid biosynthetic process"/>
    <property type="evidence" value="ECO:0007669"/>
    <property type="project" value="TreeGrafter"/>
</dbReference>
<gene>
    <name evidence="13" type="ORF">LSH36_280g03043</name>
</gene>
<keyword evidence="8" id="KW-0414">Isoprene biosynthesis</keyword>
<evidence type="ECO:0000256" key="3">
    <source>
        <dbReference type="ARBA" id="ARBA00017267"/>
    </source>
</evidence>
<dbReference type="GO" id="GO:0005829">
    <property type="term" value="C:cytosol"/>
    <property type="evidence" value="ECO:0007669"/>
    <property type="project" value="TreeGrafter"/>
</dbReference>
<dbReference type="Proteomes" id="UP001208570">
    <property type="component" value="Unassembled WGS sequence"/>
</dbReference>
<feature type="binding site" evidence="10">
    <location>
        <position position="226"/>
    </location>
    <ligand>
        <name>ATP</name>
        <dbReference type="ChEBI" id="CHEBI:30616"/>
    </ligand>
</feature>
<dbReference type="InterPro" id="IPR001048">
    <property type="entry name" value="Asp/Glu/Uridylate_kinase"/>
</dbReference>
<evidence type="ECO:0000256" key="7">
    <source>
        <dbReference type="ARBA" id="ARBA00022840"/>
    </source>
</evidence>
<name>A0AAD9N3T4_9ANNE</name>
<proteinExistence type="inferred from homology"/>
<dbReference type="EMBL" id="JAODUP010000280">
    <property type="protein sequence ID" value="KAK2153986.1"/>
    <property type="molecule type" value="Genomic_DNA"/>
</dbReference>
<feature type="binding site" evidence="10">
    <location>
        <position position="230"/>
    </location>
    <ligand>
        <name>ATP</name>
        <dbReference type="ChEBI" id="CHEBI:30616"/>
    </ligand>
</feature>
<dbReference type="EC" id="2.7.4.26" evidence="2"/>
<dbReference type="InterPro" id="IPR036393">
    <property type="entry name" value="AceGlu_kinase-like_sf"/>
</dbReference>